<dbReference type="CDD" id="cd06225">
    <property type="entry name" value="HAMP"/>
    <property type="match status" value="1"/>
</dbReference>
<keyword evidence="12" id="KW-1133">Transmembrane helix</keyword>
<evidence type="ECO:0000256" key="3">
    <source>
        <dbReference type="ARBA" id="ARBA00012438"/>
    </source>
</evidence>
<dbReference type="PANTHER" id="PTHR34220:SF7">
    <property type="entry name" value="SENSOR HISTIDINE KINASE YPDA"/>
    <property type="match status" value="1"/>
</dbReference>
<evidence type="ECO:0000256" key="9">
    <source>
        <dbReference type="ARBA" id="ARBA00022840"/>
    </source>
</evidence>
<evidence type="ECO:0000256" key="2">
    <source>
        <dbReference type="ARBA" id="ARBA00004651"/>
    </source>
</evidence>
<dbReference type="EMBL" id="CP033433">
    <property type="protein sequence ID" value="AYQ75305.1"/>
    <property type="molecule type" value="Genomic_DNA"/>
</dbReference>
<evidence type="ECO:0000256" key="5">
    <source>
        <dbReference type="ARBA" id="ARBA00022553"/>
    </source>
</evidence>
<evidence type="ECO:0000256" key="10">
    <source>
        <dbReference type="ARBA" id="ARBA00023012"/>
    </source>
</evidence>
<evidence type="ECO:0000256" key="12">
    <source>
        <dbReference type="SAM" id="Phobius"/>
    </source>
</evidence>
<dbReference type="AlphaFoldDB" id="A0A3G3K430"/>
<dbReference type="PANTHER" id="PTHR34220">
    <property type="entry name" value="SENSOR HISTIDINE KINASE YPDA"/>
    <property type="match status" value="1"/>
</dbReference>
<evidence type="ECO:0000256" key="1">
    <source>
        <dbReference type="ARBA" id="ARBA00000085"/>
    </source>
</evidence>
<dbReference type="SUPFAM" id="SSF55874">
    <property type="entry name" value="ATPase domain of HSP90 chaperone/DNA topoisomerase II/histidine kinase"/>
    <property type="match status" value="1"/>
</dbReference>
<keyword evidence="16" id="KW-1185">Reference proteome</keyword>
<evidence type="ECO:0000259" key="13">
    <source>
        <dbReference type="PROSITE" id="PS50109"/>
    </source>
</evidence>
<protein>
    <recommendedName>
        <fullName evidence="3">histidine kinase</fullName>
        <ecNumber evidence="3">2.7.13.3</ecNumber>
    </recommendedName>
</protein>
<name>A0A3G3K430_9BACL</name>
<dbReference type="Proteomes" id="UP000269097">
    <property type="component" value="Chromosome"/>
</dbReference>
<dbReference type="Pfam" id="PF02518">
    <property type="entry name" value="HATPase_c"/>
    <property type="match status" value="1"/>
</dbReference>
<dbReference type="GO" id="GO:0005524">
    <property type="term" value="F:ATP binding"/>
    <property type="evidence" value="ECO:0007669"/>
    <property type="project" value="UniProtKB-KW"/>
</dbReference>
<dbReference type="SMART" id="SM00304">
    <property type="entry name" value="HAMP"/>
    <property type="match status" value="1"/>
</dbReference>
<keyword evidence="7" id="KW-0547">Nucleotide-binding</keyword>
<evidence type="ECO:0000256" key="6">
    <source>
        <dbReference type="ARBA" id="ARBA00022679"/>
    </source>
</evidence>
<organism evidence="15 16">
    <name type="scientific">Cohnella candidum</name>
    <dbReference type="NCBI Taxonomy" id="2674991"/>
    <lineage>
        <taxon>Bacteria</taxon>
        <taxon>Bacillati</taxon>
        <taxon>Bacillota</taxon>
        <taxon>Bacilli</taxon>
        <taxon>Bacillales</taxon>
        <taxon>Paenibacillaceae</taxon>
        <taxon>Cohnella</taxon>
    </lineage>
</organism>
<comment type="subcellular location">
    <subcellularLocation>
        <location evidence="2">Cell membrane</location>
        <topology evidence="2">Multi-pass membrane protein</topology>
    </subcellularLocation>
</comment>
<evidence type="ECO:0000313" key="15">
    <source>
        <dbReference type="EMBL" id="AYQ75305.1"/>
    </source>
</evidence>
<dbReference type="EC" id="2.7.13.3" evidence="3"/>
<dbReference type="InterPro" id="IPR003594">
    <property type="entry name" value="HATPase_dom"/>
</dbReference>
<evidence type="ECO:0000256" key="8">
    <source>
        <dbReference type="ARBA" id="ARBA00022777"/>
    </source>
</evidence>
<dbReference type="PROSITE" id="PS50885">
    <property type="entry name" value="HAMP"/>
    <property type="match status" value="1"/>
</dbReference>
<accession>A0A3G3K430</accession>
<dbReference type="RefSeq" id="WP_123043386.1">
    <property type="nucleotide sequence ID" value="NZ_CP033433.1"/>
</dbReference>
<dbReference type="KEGG" id="coh:EAV92_23840"/>
<dbReference type="InterPro" id="IPR005467">
    <property type="entry name" value="His_kinase_dom"/>
</dbReference>
<evidence type="ECO:0000256" key="11">
    <source>
        <dbReference type="ARBA" id="ARBA00023136"/>
    </source>
</evidence>
<keyword evidence="9" id="KW-0067">ATP-binding</keyword>
<feature type="domain" description="Histidine kinase" evidence="13">
    <location>
        <begin position="482"/>
        <end position="587"/>
    </location>
</feature>
<dbReference type="Gene3D" id="6.10.340.10">
    <property type="match status" value="1"/>
</dbReference>
<comment type="catalytic activity">
    <reaction evidence="1">
        <text>ATP + protein L-histidine = ADP + protein N-phospho-L-histidine.</text>
        <dbReference type="EC" id="2.7.13.3"/>
    </reaction>
</comment>
<dbReference type="GO" id="GO:0000155">
    <property type="term" value="F:phosphorelay sensor kinase activity"/>
    <property type="evidence" value="ECO:0007669"/>
    <property type="project" value="InterPro"/>
</dbReference>
<dbReference type="InterPro" id="IPR010559">
    <property type="entry name" value="Sig_transdc_His_kin_internal"/>
</dbReference>
<proteinExistence type="predicted"/>
<feature type="transmembrane region" description="Helical" evidence="12">
    <location>
        <begin position="32"/>
        <end position="53"/>
    </location>
</feature>
<keyword evidence="4" id="KW-1003">Cell membrane</keyword>
<dbReference type="Gene3D" id="3.30.565.10">
    <property type="entry name" value="Histidine kinase-like ATPase, C-terminal domain"/>
    <property type="match status" value="1"/>
</dbReference>
<keyword evidence="6" id="KW-0808">Transferase</keyword>
<evidence type="ECO:0000256" key="4">
    <source>
        <dbReference type="ARBA" id="ARBA00022475"/>
    </source>
</evidence>
<dbReference type="Pfam" id="PF06580">
    <property type="entry name" value="His_kinase"/>
    <property type="match status" value="1"/>
</dbReference>
<dbReference type="GO" id="GO:0005886">
    <property type="term" value="C:plasma membrane"/>
    <property type="evidence" value="ECO:0007669"/>
    <property type="project" value="UniProtKB-SubCell"/>
</dbReference>
<dbReference type="InterPro" id="IPR050640">
    <property type="entry name" value="Bact_2-comp_sensor_kinase"/>
</dbReference>
<dbReference type="InterPro" id="IPR036890">
    <property type="entry name" value="HATPase_C_sf"/>
</dbReference>
<keyword evidence="10" id="KW-0902">Two-component regulatory system</keyword>
<dbReference type="SUPFAM" id="SSF158472">
    <property type="entry name" value="HAMP domain-like"/>
    <property type="match status" value="1"/>
</dbReference>
<keyword evidence="8" id="KW-0418">Kinase</keyword>
<evidence type="ECO:0000259" key="14">
    <source>
        <dbReference type="PROSITE" id="PS50885"/>
    </source>
</evidence>
<keyword evidence="11 12" id="KW-0472">Membrane</keyword>
<feature type="domain" description="HAMP" evidence="14">
    <location>
        <begin position="319"/>
        <end position="372"/>
    </location>
</feature>
<sequence length="587" mass="67525">MPPSADRQPAVLMGGIYLNPLKLKRNSIQFKLFSGVLIVLVPLIALLFFNNYYAIHVVRDQISVSNKNTISLYMRQIDENLDDVSKYIYKLALSDPDLIELNQKGLTDSYMLSKVRLSNELSQDILLLKAVDSMFVYSIPNQDILKTYRNSPSDALFVYSQLMTRLQPEMQSNEDITKQWYAETIGKEHYLVTYSKTDNVIIGAWVNVKNLLTPISYVNKGENVTPLFATDRGEPLVNEDFVREHQIDLNRQTDSYYMSGSKEQFLVVGQKSSISNISLIALVPDSDILKGLPYLTRVIILCFLAVALLVPFSLMMLRKTVLLPLRRILMAMKLVKEGNLKAAITPYRTSDEFEIVNDSFNGMIQEIETLKISYYEEQLQKQQAELKYYQLQIKPHFFLNAINIIYNLAQVKKYELIQELSISLSRYFRYMLQTNQYSVPLDKEIKHIRNYLVIQEHRFPNRFQYEINVENQALPIPVPPLAVQTFVENAVKHAMSMDRVMKLTIDAELRKDEESTRLWIRVQDTGTGFSEEALAKLRAGERIVDEDGEHIGVSNIRERLHHLNPGSELTFTNRPEGGASVEMLIPV</sequence>
<evidence type="ECO:0000313" key="16">
    <source>
        <dbReference type="Proteomes" id="UP000269097"/>
    </source>
</evidence>
<dbReference type="InterPro" id="IPR003660">
    <property type="entry name" value="HAMP_dom"/>
</dbReference>
<evidence type="ECO:0000256" key="7">
    <source>
        <dbReference type="ARBA" id="ARBA00022741"/>
    </source>
</evidence>
<dbReference type="Pfam" id="PF00672">
    <property type="entry name" value="HAMP"/>
    <property type="match status" value="1"/>
</dbReference>
<keyword evidence="5" id="KW-0597">Phosphoprotein</keyword>
<feature type="transmembrane region" description="Helical" evidence="12">
    <location>
        <begin position="294"/>
        <end position="317"/>
    </location>
</feature>
<reference evidence="15 16" key="1">
    <citation type="submission" date="2018-10" db="EMBL/GenBank/DDBJ databases">
        <title>Genome Sequence of Cohnella sp.</title>
        <authorList>
            <person name="Srinivasan S."/>
            <person name="Kim M.K."/>
        </authorList>
    </citation>
    <scope>NUCLEOTIDE SEQUENCE [LARGE SCALE GENOMIC DNA]</scope>
    <source>
        <strain evidence="15 16">18JY8-7</strain>
    </source>
</reference>
<dbReference type="PROSITE" id="PS50109">
    <property type="entry name" value="HIS_KIN"/>
    <property type="match status" value="1"/>
</dbReference>
<keyword evidence="12" id="KW-0812">Transmembrane</keyword>
<gene>
    <name evidence="15" type="ORF">EAV92_23840</name>
</gene>